<dbReference type="InterPro" id="IPR006115">
    <property type="entry name" value="6PGDH_NADP-bd"/>
</dbReference>
<dbReference type="PANTHER" id="PTHR22981:SF7">
    <property type="entry name" value="3-HYDROXYISOBUTYRATE DEHYDROGENASE, MITOCHONDRIAL"/>
    <property type="match status" value="1"/>
</dbReference>
<dbReference type="UniPathway" id="UPA00362"/>
<dbReference type="AlphaFoldDB" id="A0A081B7V6"/>
<dbReference type="GO" id="GO:0006574">
    <property type="term" value="P:L-valine catabolic process"/>
    <property type="evidence" value="ECO:0007669"/>
    <property type="project" value="UniProtKB-UniPathway"/>
</dbReference>
<evidence type="ECO:0000313" key="9">
    <source>
        <dbReference type="EMBL" id="GAK44124.1"/>
    </source>
</evidence>
<keyword evidence="3 6" id="KW-0560">Oxidoreductase</keyword>
<dbReference type="EC" id="1.1.1.31" evidence="6"/>
<dbReference type="SUPFAM" id="SSF48179">
    <property type="entry name" value="6-phosphogluconate dehydrogenase C-terminal domain-like"/>
    <property type="match status" value="1"/>
</dbReference>
<gene>
    <name evidence="9" type="ORF">M2A_0623</name>
</gene>
<dbReference type="InterPro" id="IPR013328">
    <property type="entry name" value="6PGD_dom2"/>
</dbReference>
<organism evidence="9 10">
    <name type="scientific">Tepidicaulis marinus</name>
    <dbReference type="NCBI Taxonomy" id="1333998"/>
    <lineage>
        <taxon>Bacteria</taxon>
        <taxon>Pseudomonadati</taxon>
        <taxon>Pseudomonadota</taxon>
        <taxon>Alphaproteobacteria</taxon>
        <taxon>Hyphomicrobiales</taxon>
        <taxon>Parvibaculaceae</taxon>
        <taxon>Tepidicaulis</taxon>
    </lineage>
</organism>
<evidence type="ECO:0000256" key="6">
    <source>
        <dbReference type="RuleBase" id="RU910714"/>
    </source>
</evidence>
<sequence length="296" mass="29891">MTAIGFIGLGNMGGPMALNLVKAGHELTVFDLSKEAVDTLVAAGAKAAATAGDAAKGAEAVVTMLPAGPHVESVYLGKDGLLAQAGKGTLFIDSSTIDVPTARKVIGLAREAGMEMVDAPVSGGVGGAQAGTLTFMVGGEKAAFDQAKPLLDIMGKNVFHAGAAGNGQVAKVCNNMLLGISMIGTSEAFLLAEKLGLDAQTLFDISSTASGQCWSMTSYCPVPGPVPASPANNDYKPGFTAAMMLKDLRLAQEAAQSAHAATPLGAMAASLYAMVEASGQDSIDFSGIIKLLRGEL</sequence>
<dbReference type="NCBIfam" id="TIGR01692">
    <property type="entry name" value="HIBADH"/>
    <property type="match status" value="1"/>
</dbReference>
<dbReference type="InterPro" id="IPR036291">
    <property type="entry name" value="NAD(P)-bd_dom_sf"/>
</dbReference>
<comment type="similarity">
    <text evidence="1 6">Belongs to the HIBADH-related family.</text>
</comment>
<dbReference type="Gene3D" id="1.10.1040.10">
    <property type="entry name" value="N-(1-d-carboxylethyl)-l-norvaline Dehydrogenase, domain 2"/>
    <property type="match status" value="1"/>
</dbReference>
<evidence type="ECO:0000256" key="1">
    <source>
        <dbReference type="ARBA" id="ARBA00009080"/>
    </source>
</evidence>
<dbReference type="GO" id="GO:0051287">
    <property type="term" value="F:NAD binding"/>
    <property type="evidence" value="ECO:0007669"/>
    <property type="project" value="InterPro"/>
</dbReference>
<keyword evidence="4 6" id="KW-0520">NAD</keyword>
<dbReference type="EMBL" id="BBIO01000002">
    <property type="protein sequence ID" value="GAK44124.1"/>
    <property type="molecule type" value="Genomic_DNA"/>
</dbReference>
<evidence type="ECO:0000259" key="7">
    <source>
        <dbReference type="Pfam" id="PF03446"/>
    </source>
</evidence>
<dbReference type="RefSeq" id="WP_045442807.1">
    <property type="nucleotide sequence ID" value="NZ_BBIO01000002.1"/>
</dbReference>
<evidence type="ECO:0000256" key="2">
    <source>
        <dbReference type="ARBA" id="ARBA00022456"/>
    </source>
</evidence>
<feature type="active site" evidence="5">
    <location>
        <position position="171"/>
    </location>
</feature>
<dbReference type="GO" id="GO:0050661">
    <property type="term" value="F:NADP binding"/>
    <property type="evidence" value="ECO:0007669"/>
    <property type="project" value="InterPro"/>
</dbReference>
<dbReference type="InterPro" id="IPR008927">
    <property type="entry name" value="6-PGluconate_DH-like_C_sf"/>
</dbReference>
<dbReference type="STRING" id="1333998.M2A_0623"/>
<dbReference type="PROSITE" id="PS00895">
    <property type="entry name" value="3_HYDROXYISOBUT_DH"/>
    <property type="match status" value="1"/>
</dbReference>
<dbReference type="Pfam" id="PF14833">
    <property type="entry name" value="NAD_binding_11"/>
    <property type="match status" value="1"/>
</dbReference>
<keyword evidence="2 6" id="KW-0101">Branched-chain amino acid catabolism</keyword>
<dbReference type="eggNOG" id="COG2084">
    <property type="taxonomic scope" value="Bacteria"/>
</dbReference>
<dbReference type="InterPro" id="IPR015815">
    <property type="entry name" value="HIBADH-related"/>
</dbReference>
<feature type="domain" description="6-phosphogluconate dehydrogenase NADP-binding" evidence="7">
    <location>
        <begin position="4"/>
        <end position="162"/>
    </location>
</feature>
<proteinExistence type="inferred from homology"/>
<accession>A0A081B7V6</accession>
<comment type="pathway">
    <text evidence="6">Amino-acid degradation; L-valine degradation.</text>
</comment>
<dbReference type="GO" id="GO:0008442">
    <property type="term" value="F:3-hydroxyisobutyrate dehydrogenase activity"/>
    <property type="evidence" value="ECO:0007669"/>
    <property type="project" value="UniProtKB-EC"/>
</dbReference>
<dbReference type="Proteomes" id="UP000028702">
    <property type="component" value="Unassembled WGS sequence"/>
</dbReference>
<comment type="catalytic activity">
    <reaction evidence="6">
        <text>3-hydroxy-2-methylpropanoate + NAD(+) = 2-methyl-3-oxopropanoate + NADH + H(+)</text>
        <dbReference type="Rhea" id="RHEA:17681"/>
        <dbReference type="ChEBI" id="CHEBI:11805"/>
        <dbReference type="ChEBI" id="CHEBI:15378"/>
        <dbReference type="ChEBI" id="CHEBI:57540"/>
        <dbReference type="ChEBI" id="CHEBI:57700"/>
        <dbReference type="ChEBI" id="CHEBI:57945"/>
        <dbReference type="EC" id="1.1.1.31"/>
    </reaction>
</comment>
<evidence type="ECO:0000259" key="8">
    <source>
        <dbReference type="Pfam" id="PF14833"/>
    </source>
</evidence>
<evidence type="ECO:0000256" key="4">
    <source>
        <dbReference type="ARBA" id="ARBA00023027"/>
    </source>
</evidence>
<dbReference type="Pfam" id="PF03446">
    <property type="entry name" value="NAD_binding_2"/>
    <property type="match status" value="1"/>
</dbReference>
<dbReference type="PIRSF" id="PIRSF000103">
    <property type="entry name" value="HIBADH"/>
    <property type="match status" value="1"/>
</dbReference>
<feature type="domain" description="3-hydroxyisobutyrate dehydrogenase-like NAD-binding" evidence="8">
    <location>
        <begin position="165"/>
        <end position="292"/>
    </location>
</feature>
<dbReference type="SUPFAM" id="SSF51735">
    <property type="entry name" value="NAD(P)-binding Rossmann-fold domains"/>
    <property type="match status" value="1"/>
</dbReference>
<evidence type="ECO:0000256" key="5">
    <source>
        <dbReference type="PIRSR" id="PIRSR000103-1"/>
    </source>
</evidence>
<evidence type="ECO:0000256" key="3">
    <source>
        <dbReference type="ARBA" id="ARBA00023002"/>
    </source>
</evidence>
<keyword evidence="10" id="KW-1185">Reference proteome</keyword>
<name>A0A081B7V6_9HYPH</name>
<dbReference type="InterPro" id="IPR029154">
    <property type="entry name" value="HIBADH-like_NADP-bd"/>
</dbReference>
<dbReference type="FunFam" id="1.10.1040.10:FF:000006">
    <property type="entry name" value="3-hydroxyisobutyrate dehydrogenase"/>
    <property type="match status" value="1"/>
</dbReference>
<dbReference type="InterPro" id="IPR002204">
    <property type="entry name" value="3-OH-isobutyrate_DH-rel_CS"/>
</dbReference>
<dbReference type="InterPro" id="IPR011548">
    <property type="entry name" value="HIBADH"/>
</dbReference>
<reference evidence="9 10" key="1">
    <citation type="submission" date="2014-07" db="EMBL/GenBank/DDBJ databases">
        <title>Tepidicaulis marinum gen. nov., sp. nov., a novel marine bacterium denitrifying nitrate to nitrous oxide strictly under microaerobic conditions.</title>
        <authorList>
            <person name="Takeuchi M."/>
            <person name="Yamagishi T."/>
            <person name="Kamagata Y."/>
            <person name="Oshima K."/>
            <person name="Hattori M."/>
            <person name="Katayama T."/>
            <person name="Hanada S."/>
            <person name="Tamaki H."/>
            <person name="Marumo K."/>
            <person name="Maeda H."/>
            <person name="Nedachi M."/>
            <person name="Iwasaki W."/>
            <person name="Suwa Y."/>
            <person name="Sakata S."/>
        </authorList>
    </citation>
    <scope>NUCLEOTIDE SEQUENCE [LARGE SCALE GENOMIC DNA]</scope>
    <source>
        <strain evidence="9 10">MA2</strain>
    </source>
</reference>
<dbReference type="PANTHER" id="PTHR22981">
    <property type="entry name" value="3-HYDROXYISOBUTYRATE DEHYDROGENASE-RELATED"/>
    <property type="match status" value="1"/>
</dbReference>
<evidence type="ECO:0000313" key="10">
    <source>
        <dbReference type="Proteomes" id="UP000028702"/>
    </source>
</evidence>
<protein>
    <recommendedName>
        <fullName evidence="6">3-hydroxyisobutyrate dehydrogenase</fullName>
        <shortName evidence="6">HIBADH</shortName>
        <ecNumber evidence="6">1.1.1.31</ecNumber>
    </recommendedName>
</protein>
<dbReference type="Gene3D" id="3.40.50.720">
    <property type="entry name" value="NAD(P)-binding Rossmann-like Domain"/>
    <property type="match status" value="1"/>
</dbReference>
<comment type="caution">
    <text evidence="9">The sequence shown here is derived from an EMBL/GenBank/DDBJ whole genome shotgun (WGS) entry which is preliminary data.</text>
</comment>